<keyword evidence="2" id="KW-1185">Reference proteome</keyword>
<dbReference type="Proteomes" id="UP000238442">
    <property type="component" value="Chromosome"/>
</dbReference>
<accession>A0A2S0HY97</accession>
<organism evidence="1 2">
    <name type="scientific">Pukyongia salina</name>
    <dbReference type="NCBI Taxonomy" id="2094025"/>
    <lineage>
        <taxon>Bacteria</taxon>
        <taxon>Pseudomonadati</taxon>
        <taxon>Bacteroidota</taxon>
        <taxon>Flavobacteriia</taxon>
        <taxon>Flavobacteriales</taxon>
        <taxon>Flavobacteriaceae</taxon>
        <taxon>Pukyongia</taxon>
    </lineage>
</organism>
<dbReference type="RefSeq" id="WP_105216891.1">
    <property type="nucleotide sequence ID" value="NZ_CP027062.1"/>
</dbReference>
<sequence length="103" mass="12317">MKQFSQYILTVLVIFSLFAPAVIPFIEDDRVDLIVLNPIEEENKQDNKLKNLKDLEEKQVFFERFNGMESEFLSLQQNLDRHYLDDFSEFHIQINNPPPERRS</sequence>
<dbReference type="EMBL" id="CP027062">
    <property type="protein sequence ID" value="AVI51651.1"/>
    <property type="molecule type" value="Genomic_DNA"/>
</dbReference>
<proteinExistence type="predicted"/>
<dbReference type="KEGG" id="aue:C5O00_10955"/>
<name>A0A2S0HY97_9FLAO</name>
<evidence type="ECO:0000313" key="2">
    <source>
        <dbReference type="Proteomes" id="UP000238442"/>
    </source>
</evidence>
<protein>
    <submittedName>
        <fullName evidence="1">Uncharacterized protein</fullName>
    </submittedName>
</protein>
<dbReference type="AlphaFoldDB" id="A0A2S0HY97"/>
<reference evidence="1 2" key="1">
    <citation type="submission" date="2018-02" db="EMBL/GenBank/DDBJ databases">
        <title>Genomic analysis of the strain RR4-38 isolated from a seawater recirculating aquaculture system.</title>
        <authorList>
            <person name="Kim Y.-S."/>
            <person name="Jang Y.H."/>
            <person name="Kim K.-H."/>
        </authorList>
    </citation>
    <scope>NUCLEOTIDE SEQUENCE [LARGE SCALE GENOMIC DNA]</scope>
    <source>
        <strain evidence="1 2">RR4-38</strain>
    </source>
</reference>
<evidence type="ECO:0000313" key="1">
    <source>
        <dbReference type="EMBL" id="AVI51651.1"/>
    </source>
</evidence>
<gene>
    <name evidence="1" type="ORF">C5O00_10955</name>
</gene>